<dbReference type="PANTHER" id="PTHR44942">
    <property type="entry name" value="METHYLTRANSF_11 DOMAIN-CONTAINING PROTEIN"/>
    <property type="match status" value="1"/>
</dbReference>
<gene>
    <name evidence="5" type="ORF">FTUN_0804</name>
</gene>
<keyword evidence="6" id="KW-1185">Reference proteome</keyword>
<keyword evidence="3" id="KW-0808">Transferase</keyword>
<keyword evidence="2" id="KW-0489">Methyltransferase</keyword>
<dbReference type="InterPro" id="IPR029063">
    <property type="entry name" value="SAM-dependent_MTases_sf"/>
</dbReference>
<proteinExistence type="inferred from homology"/>
<accession>A0A6M5YH38</accession>
<organism evidence="5 6">
    <name type="scientific">Frigoriglobus tundricola</name>
    <dbReference type="NCBI Taxonomy" id="2774151"/>
    <lineage>
        <taxon>Bacteria</taxon>
        <taxon>Pseudomonadati</taxon>
        <taxon>Planctomycetota</taxon>
        <taxon>Planctomycetia</taxon>
        <taxon>Gemmatales</taxon>
        <taxon>Gemmataceae</taxon>
        <taxon>Frigoriglobus</taxon>
    </lineage>
</organism>
<feature type="domain" description="Methyltransferase type 11" evidence="4">
    <location>
        <begin position="39"/>
        <end position="138"/>
    </location>
</feature>
<name>A0A6M5YH38_9BACT</name>
<dbReference type="AlphaFoldDB" id="A0A6M5YH38"/>
<evidence type="ECO:0000313" key="6">
    <source>
        <dbReference type="Proteomes" id="UP000503447"/>
    </source>
</evidence>
<dbReference type="KEGG" id="ftj:FTUN_0804"/>
<dbReference type="RefSeq" id="WP_171469513.1">
    <property type="nucleotide sequence ID" value="NZ_CP053452.2"/>
</dbReference>
<dbReference type="InterPro" id="IPR013216">
    <property type="entry name" value="Methyltransf_11"/>
</dbReference>
<dbReference type="SUPFAM" id="SSF53335">
    <property type="entry name" value="S-adenosyl-L-methionine-dependent methyltransferases"/>
    <property type="match status" value="1"/>
</dbReference>
<dbReference type="Pfam" id="PF08241">
    <property type="entry name" value="Methyltransf_11"/>
    <property type="match status" value="1"/>
</dbReference>
<reference evidence="6" key="1">
    <citation type="submission" date="2020-05" db="EMBL/GenBank/DDBJ databases">
        <title>Frigoriglobus tundricola gen. nov., sp. nov., a psychrotolerant cellulolytic planctomycete of the family Gemmataceae with two divergent copies of 16S rRNA gene.</title>
        <authorList>
            <person name="Kulichevskaya I.S."/>
            <person name="Ivanova A.A."/>
            <person name="Naumoff D.G."/>
            <person name="Beletsky A.V."/>
            <person name="Rijpstra W.I.C."/>
            <person name="Sinninghe Damste J.S."/>
            <person name="Mardanov A.V."/>
            <person name="Ravin N.V."/>
            <person name="Dedysh S.N."/>
        </authorList>
    </citation>
    <scope>NUCLEOTIDE SEQUENCE [LARGE SCALE GENOMIC DNA]</scope>
    <source>
        <strain evidence="6">PL17</strain>
    </source>
</reference>
<dbReference type="EMBL" id="CP053452">
    <property type="protein sequence ID" value="QJW93298.1"/>
    <property type="molecule type" value="Genomic_DNA"/>
</dbReference>
<comment type="similarity">
    <text evidence="1">Belongs to the methyltransferase superfamily.</text>
</comment>
<dbReference type="GO" id="GO:0008757">
    <property type="term" value="F:S-adenosylmethionine-dependent methyltransferase activity"/>
    <property type="evidence" value="ECO:0007669"/>
    <property type="project" value="InterPro"/>
</dbReference>
<protein>
    <recommendedName>
        <fullName evidence="4">Methyltransferase type 11 domain-containing protein</fullName>
    </recommendedName>
</protein>
<evidence type="ECO:0000259" key="4">
    <source>
        <dbReference type="Pfam" id="PF08241"/>
    </source>
</evidence>
<evidence type="ECO:0000256" key="1">
    <source>
        <dbReference type="ARBA" id="ARBA00008361"/>
    </source>
</evidence>
<dbReference type="GO" id="GO:0032259">
    <property type="term" value="P:methylation"/>
    <property type="evidence" value="ECO:0007669"/>
    <property type="project" value="UniProtKB-KW"/>
</dbReference>
<evidence type="ECO:0000256" key="3">
    <source>
        <dbReference type="ARBA" id="ARBA00022679"/>
    </source>
</evidence>
<sequence length="275" mass="30104">MAASTPDYDQYQSAFHSAFRAELYSVLDGLPLPADGRVLDVPCGNGFYSARLATRLGAGGRLIAVDASEEYVAQARAALADTSGPGATEVVAGNAYELPYGDQSFDLVWCAQSLISLEPERVVREMRRVVRADGTVAILEVDQFHHVLLPWPAELEAALASAVLKGSVRQYGDGVKTSPTRHLRRVLKENDFGTIRRVTVAIDRAAPFDAATTEFLDHHFENFRSIVHPHLTPSLRKVYDRVTDPAESDSLYHRPESELVCINAVYLARPHSGGS</sequence>
<dbReference type="Gene3D" id="3.40.50.150">
    <property type="entry name" value="Vaccinia Virus protein VP39"/>
    <property type="match status" value="1"/>
</dbReference>
<dbReference type="InterPro" id="IPR051052">
    <property type="entry name" value="Diverse_substrate_MTase"/>
</dbReference>
<dbReference type="PANTHER" id="PTHR44942:SF4">
    <property type="entry name" value="METHYLTRANSFERASE TYPE 11 DOMAIN-CONTAINING PROTEIN"/>
    <property type="match status" value="1"/>
</dbReference>
<evidence type="ECO:0000256" key="2">
    <source>
        <dbReference type="ARBA" id="ARBA00022603"/>
    </source>
</evidence>
<dbReference type="CDD" id="cd02440">
    <property type="entry name" value="AdoMet_MTases"/>
    <property type="match status" value="1"/>
</dbReference>
<dbReference type="Proteomes" id="UP000503447">
    <property type="component" value="Chromosome"/>
</dbReference>
<evidence type="ECO:0000313" key="5">
    <source>
        <dbReference type="EMBL" id="QJW93298.1"/>
    </source>
</evidence>